<dbReference type="InterPro" id="IPR027417">
    <property type="entry name" value="P-loop_NTPase"/>
</dbReference>
<accession>A0A0B5BK71</accession>
<dbReference type="InterPro" id="IPR053199">
    <property type="entry name" value="cDPG_synthetase-like"/>
</dbReference>
<dbReference type="PANTHER" id="PTHR42869:SF1">
    <property type="entry name" value="SLL0572 PROTEIN"/>
    <property type="match status" value="1"/>
</dbReference>
<sequence length="435" mass="47775">MGAAGRDFHNFNTVFRDNPSFRVVAFTAAQIPFIADRSYPASLAGRLYPEGIPIYPESRLPELVREHRVSKVVFAYSDISHEELMHTASTVLATGADFWLIGPDETMLPSRRPVISVCAVRTGCGKSQVTRHLCGLLAEAGVKPVVVRHPMPYGDLGVETVERFAGFDDLERHHCTIEEREEFEPLVSRGIVVYAGVDYERVLREAEREGEVIVWDGGNNDFPFFRPDLEIVLVDPLRPGHETAYYPGEVNLRRAHLVIVNKVNAAPPGVVSHLEETVRRINPEAEVVRSASLITVDDSAAIAGKRVLVIEDGPTVTHGGMPTGAGYAAAREFGAAEVVDPRPWAVGSIAGAFAAYPHLGPVLPAMGYRPEQVDELRRTVEAVPCDTVVSATPISLERLFRPHKPVARVSYEIGESPPAPLRRAVGRFLESRGWE</sequence>
<dbReference type="Proteomes" id="UP000057609">
    <property type="component" value="Chromosome"/>
</dbReference>
<reference evidence="1 2" key="1">
    <citation type="journal article" date="2015" name="Genome Announc.">
        <title>Complete Genome of Geobacter pickeringii G13T, a Metal-Reducing Isolate from Sedimentary Kaolin Deposits.</title>
        <authorList>
            <person name="Badalamenti J.P."/>
            <person name="Bond D.R."/>
        </authorList>
    </citation>
    <scope>NUCLEOTIDE SEQUENCE [LARGE SCALE GENOMIC DNA]</scope>
    <source>
        <strain evidence="1 2">G13</strain>
    </source>
</reference>
<dbReference type="SUPFAM" id="SSF52540">
    <property type="entry name" value="P-loop containing nucleoside triphosphate hydrolases"/>
    <property type="match status" value="1"/>
</dbReference>
<dbReference type="Gene3D" id="3.40.50.720">
    <property type="entry name" value="NAD(P)-binding Rossmann-like Domain"/>
    <property type="match status" value="1"/>
</dbReference>
<gene>
    <name evidence="1" type="ORF">GPICK_08305</name>
</gene>
<dbReference type="PANTHER" id="PTHR42869">
    <property type="entry name" value="SLL0572 PROTEIN"/>
    <property type="match status" value="1"/>
</dbReference>
<keyword evidence="2" id="KW-1185">Reference proteome</keyword>
<dbReference type="EMBL" id="CP009788">
    <property type="protein sequence ID" value="AJE04865.1"/>
    <property type="molecule type" value="Genomic_DNA"/>
</dbReference>
<dbReference type="STRING" id="345632.GPICK_08305"/>
<evidence type="ECO:0000313" key="2">
    <source>
        <dbReference type="Proteomes" id="UP000057609"/>
    </source>
</evidence>
<dbReference type="HOGENOM" id="CLU_046378_0_0_7"/>
<protein>
    <submittedName>
        <fullName evidence="1">GTPase</fullName>
    </submittedName>
</protein>
<name>A0A0B5BK71_9BACT</name>
<dbReference type="KEGG" id="gpi:GPICK_08305"/>
<proteinExistence type="predicted"/>
<organism evidence="1 2">
    <name type="scientific">Geobacter pickeringii</name>
    <dbReference type="NCBI Taxonomy" id="345632"/>
    <lineage>
        <taxon>Bacteria</taxon>
        <taxon>Pseudomonadati</taxon>
        <taxon>Thermodesulfobacteriota</taxon>
        <taxon>Desulfuromonadia</taxon>
        <taxon>Geobacterales</taxon>
        <taxon>Geobacteraceae</taxon>
        <taxon>Geobacter</taxon>
    </lineage>
</organism>
<evidence type="ECO:0000313" key="1">
    <source>
        <dbReference type="EMBL" id="AJE04865.1"/>
    </source>
</evidence>
<dbReference type="AlphaFoldDB" id="A0A0B5BK71"/>